<accession>A0A194S2H3</accession>
<dbReference type="RefSeq" id="XP_018270769.1">
    <property type="nucleotide sequence ID" value="XM_018412234.1"/>
</dbReference>
<dbReference type="GeneID" id="28972683"/>
<reference evidence="2 3" key="1">
    <citation type="journal article" date="2015" name="Front. Microbiol.">
        <title>Genome sequence of the plant growth promoting endophytic yeast Rhodotorula graminis WP1.</title>
        <authorList>
            <person name="Firrincieli A."/>
            <person name="Otillar R."/>
            <person name="Salamov A."/>
            <person name="Schmutz J."/>
            <person name="Khan Z."/>
            <person name="Redman R.S."/>
            <person name="Fleck N.D."/>
            <person name="Lindquist E."/>
            <person name="Grigoriev I.V."/>
            <person name="Doty S.L."/>
        </authorList>
    </citation>
    <scope>NUCLEOTIDE SEQUENCE [LARGE SCALE GENOMIC DNA]</scope>
    <source>
        <strain evidence="2 3">WP1</strain>
    </source>
</reference>
<dbReference type="Gene3D" id="2.60.120.200">
    <property type="match status" value="1"/>
</dbReference>
<feature type="domain" description="GH16" evidence="1">
    <location>
        <begin position="1"/>
        <end position="256"/>
    </location>
</feature>
<dbReference type="OMA" id="FHPRSWF"/>
<dbReference type="InterPro" id="IPR000757">
    <property type="entry name" value="Beta-glucanase-like"/>
</dbReference>
<gene>
    <name evidence="2" type="ORF">RHOBADRAFT_14991</name>
</gene>
<protein>
    <submittedName>
        <fullName evidence="2">Glycoside hydrolase family 16 protein</fullName>
    </submittedName>
</protein>
<organism evidence="2 3">
    <name type="scientific">Rhodotorula graminis (strain WP1)</name>
    <dbReference type="NCBI Taxonomy" id="578459"/>
    <lineage>
        <taxon>Eukaryota</taxon>
        <taxon>Fungi</taxon>
        <taxon>Dikarya</taxon>
        <taxon>Basidiomycota</taxon>
        <taxon>Pucciniomycotina</taxon>
        <taxon>Microbotryomycetes</taxon>
        <taxon>Sporidiobolales</taxon>
        <taxon>Sporidiobolaceae</taxon>
        <taxon>Rhodotorula</taxon>
    </lineage>
</organism>
<evidence type="ECO:0000259" key="1">
    <source>
        <dbReference type="PROSITE" id="PS51762"/>
    </source>
</evidence>
<dbReference type="CDD" id="cd02181">
    <property type="entry name" value="GH16_fungal_Lam16A_glucanase"/>
    <property type="match status" value="1"/>
</dbReference>
<dbReference type="STRING" id="578459.A0A194S2H3"/>
<dbReference type="GO" id="GO:0004553">
    <property type="term" value="F:hydrolase activity, hydrolyzing O-glycosyl compounds"/>
    <property type="evidence" value="ECO:0007669"/>
    <property type="project" value="InterPro"/>
</dbReference>
<dbReference type="OrthoDB" id="192832at2759"/>
<keyword evidence="3" id="KW-1185">Reference proteome</keyword>
<feature type="non-terminal residue" evidence="2">
    <location>
        <position position="1"/>
    </location>
</feature>
<keyword evidence="2" id="KW-0378">Hydrolase</keyword>
<dbReference type="InterPro" id="IPR013320">
    <property type="entry name" value="ConA-like_dom_sf"/>
</dbReference>
<proteinExistence type="predicted"/>
<dbReference type="PANTHER" id="PTHR10963:SF24">
    <property type="entry name" value="GLYCOSIDASE C21B10.07-RELATED"/>
    <property type="match status" value="1"/>
</dbReference>
<evidence type="ECO:0000313" key="2">
    <source>
        <dbReference type="EMBL" id="KPV74720.1"/>
    </source>
</evidence>
<dbReference type="EMBL" id="KQ474079">
    <property type="protein sequence ID" value="KPV74720.1"/>
    <property type="molecule type" value="Genomic_DNA"/>
</dbReference>
<dbReference type="Proteomes" id="UP000053890">
    <property type="component" value="Unassembled WGS sequence"/>
</dbReference>
<dbReference type="InterPro" id="IPR050546">
    <property type="entry name" value="Glycosyl_Hydrlase_16"/>
</dbReference>
<sequence>TYAGAGFFDLFNFFDQPDPTHGSVTYVNAATAKALNLTTVSSTGTAIISIDRKSRLALGEPRNSVRIESMEVYQPGNLIILDLKRAPDGPATWPAFWMYNYPWPESGEIDIYEGVNWRRFNQYTLHSSPGCTRSSNVPMTGVTNGVDPNCNAGNGGLGCTVYDYDTTSYGRGFNSAGGGVFAVLFAETGISIWRWQRANVPADVQSGAPRWSTWGTPVAAFDGSTCDTRTFFRNQKLTFDITTCGDWAGNQYVWQDYDASGPVYPKYQSCASANTDPLAFRNAYFEVNYLKGASRLSPLSLYLSVEAAERRAHASFSPSRAVFGV</sequence>
<dbReference type="SUPFAM" id="SSF49899">
    <property type="entry name" value="Concanavalin A-like lectins/glucanases"/>
    <property type="match status" value="1"/>
</dbReference>
<dbReference type="PANTHER" id="PTHR10963">
    <property type="entry name" value="GLYCOSYL HYDROLASE-RELATED"/>
    <property type="match status" value="1"/>
</dbReference>
<dbReference type="AlphaFoldDB" id="A0A194S2H3"/>
<evidence type="ECO:0000313" key="3">
    <source>
        <dbReference type="Proteomes" id="UP000053890"/>
    </source>
</evidence>
<dbReference type="PROSITE" id="PS51762">
    <property type="entry name" value="GH16_2"/>
    <property type="match status" value="1"/>
</dbReference>
<name>A0A194S2H3_RHOGW</name>
<dbReference type="Pfam" id="PF26113">
    <property type="entry name" value="GH16_XgeA"/>
    <property type="match status" value="1"/>
</dbReference>
<dbReference type="GO" id="GO:0009251">
    <property type="term" value="P:glucan catabolic process"/>
    <property type="evidence" value="ECO:0007669"/>
    <property type="project" value="TreeGrafter"/>
</dbReference>